<reference evidence="11 12" key="1">
    <citation type="journal article" date="2013" name="MBio">
        <title>Genome sequencing of the plant pathogen Taphrina deformans, the causal agent of peach leaf curl.</title>
        <authorList>
            <person name="Cisse O.H."/>
            <person name="Almeida J.M.G.C.F."/>
            <person name="Fonseca A."/>
            <person name="Kumar A.A."/>
            <person name="Salojaervi J."/>
            <person name="Overmyer K."/>
            <person name="Hauser P.M."/>
            <person name="Pagni M."/>
        </authorList>
    </citation>
    <scope>NUCLEOTIDE SEQUENCE [LARGE SCALE GENOMIC DNA]</scope>
    <source>
        <strain evidence="12">PYCC 5710 / ATCC 11124 / CBS 356.35 / IMI 108563 / JCM 9778 / NBRC 8474</strain>
    </source>
</reference>
<dbReference type="GO" id="GO:0005739">
    <property type="term" value="C:mitochondrion"/>
    <property type="evidence" value="ECO:0007669"/>
    <property type="project" value="TreeGrafter"/>
</dbReference>
<comment type="caution">
    <text evidence="11">The sequence shown here is derived from an EMBL/GenBank/DDBJ whole genome shotgun (WGS) entry which is preliminary data.</text>
</comment>
<dbReference type="GO" id="GO:0005185">
    <property type="term" value="F:neurohypophyseal hormone activity"/>
    <property type="evidence" value="ECO:0007669"/>
    <property type="project" value="InterPro"/>
</dbReference>
<dbReference type="Gene3D" id="3.30.2020.30">
    <property type="match status" value="1"/>
</dbReference>
<dbReference type="CDD" id="cd00250">
    <property type="entry name" value="CAS_like"/>
    <property type="match status" value="1"/>
</dbReference>
<keyword evidence="6" id="KW-0560">Oxidoreductase</keyword>
<dbReference type="InterPro" id="IPR003819">
    <property type="entry name" value="TauD/TfdA-like"/>
</dbReference>
<evidence type="ECO:0000256" key="4">
    <source>
        <dbReference type="ARBA" id="ARBA00022723"/>
    </source>
</evidence>
<keyword evidence="5" id="KW-0223">Dioxygenase</keyword>
<dbReference type="VEuPathDB" id="FungiDB:TAPDE_000258"/>
<dbReference type="PROSITE" id="PS00264">
    <property type="entry name" value="NEUROHYPOPHYS_HORM"/>
    <property type="match status" value="1"/>
</dbReference>
<evidence type="ECO:0000313" key="12">
    <source>
        <dbReference type="Proteomes" id="UP000013776"/>
    </source>
</evidence>
<gene>
    <name evidence="11" type="ORF">TAPDE_000258</name>
</gene>
<evidence type="ECO:0000256" key="2">
    <source>
        <dbReference type="ARBA" id="ARBA00007369"/>
    </source>
</evidence>
<sequence length="350" mass="40093">MSRRSRNPINECVNPSTTQKTFNTGDIELTVRPEALRVINNSLEVIWSDNHHRSVYPAALLAAYTSREAATKYRYNDQQPIMWDAAAITNVPISVDHKMFMEHESTVNTVTQHLTKYGLCFINNCPAGSKAESQLQILAQRIGPLKNTFYGPTWNVRAVESAKNVAYTNVDLDLHMDLLYYESPPGLQFLYCLENQVDGGASVFVDSFTAAEIMRSQYPEEFRILCDYLVDFKYENDGVYYHQARPTFVLNNQTKLLEYVNYSPPFQGIQVSSGFSQYHKAISIFAKLISQDSLRHELVLKEGQCVIFNNRRTLHARKSFGSGKRWLKGAYCDIDAMWSRHRTGERELRA</sequence>
<dbReference type="GO" id="GO:0046872">
    <property type="term" value="F:metal ion binding"/>
    <property type="evidence" value="ECO:0007669"/>
    <property type="project" value="UniProtKB-KW"/>
</dbReference>
<accession>R4X6H0</accession>
<keyword evidence="4" id="KW-0479">Metal-binding</keyword>
<feature type="domain" description="TauD/TfdA-like" evidence="9">
    <location>
        <begin position="104"/>
        <end position="331"/>
    </location>
</feature>
<dbReference type="STRING" id="1097556.R4X6H0"/>
<dbReference type="Pfam" id="PF06155">
    <property type="entry name" value="GBBH-like_N"/>
    <property type="match status" value="1"/>
</dbReference>
<name>R4X6H0_TAPDE</name>
<dbReference type="InterPro" id="IPR050411">
    <property type="entry name" value="AlphaKG_dependent_hydroxylases"/>
</dbReference>
<organism evidence="11 12">
    <name type="scientific">Taphrina deformans (strain PYCC 5710 / ATCC 11124 / CBS 356.35 / IMI 108563 / JCM 9778 / NBRC 8474)</name>
    <name type="common">Peach leaf curl fungus</name>
    <name type="synonym">Lalaria deformans</name>
    <dbReference type="NCBI Taxonomy" id="1097556"/>
    <lineage>
        <taxon>Eukaryota</taxon>
        <taxon>Fungi</taxon>
        <taxon>Dikarya</taxon>
        <taxon>Ascomycota</taxon>
        <taxon>Taphrinomycotina</taxon>
        <taxon>Taphrinomycetes</taxon>
        <taxon>Taphrinales</taxon>
        <taxon>Taphrinaceae</taxon>
        <taxon>Taphrina</taxon>
    </lineage>
</organism>
<dbReference type="PANTHER" id="PTHR10696:SF25">
    <property type="entry name" value="OXIDOREDUCTASE AIM17-RELATED"/>
    <property type="match status" value="1"/>
</dbReference>
<dbReference type="PANTHER" id="PTHR10696">
    <property type="entry name" value="GAMMA-BUTYROBETAINE HYDROXYLASE-RELATED"/>
    <property type="match status" value="1"/>
</dbReference>
<dbReference type="eggNOG" id="KOG3888">
    <property type="taxonomic scope" value="Eukaryota"/>
</dbReference>
<comment type="cofactor">
    <cofactor evidence="1">
        <name>Fe(2+)</name>
        <dbReference type="ChEBI" id="CHEBI:29033"/>
    </cofactor>
</comment>
<dbReference type="GO" id="GO:0045329">
    <property type="term" value="P:carnitine biosynthetic process"/>
    <property type="evidence" value="ECO:0007669"/>
    <property type="project" value="TreeGrafter"/>
</dbReference>
<keyword evidence="12" id="KW-1185">Reference proteome</keyword>
<dbReference type="Pfam" id="PF02668">
    <property type="entry name" value="TauD"/>
    <property type="match status" value="1"/>
</dbReference>
<evidence type="ECO:0000256" key="5">
    <source>
        <dbReference type="ARBA" id="ARBA00022964"/>
    </source>
</evidence>
<evidence type="ECO:0000256" key="3">
    <source>
        <dbReference type="ARBA" id="ARBA00008654"/>
    </source>
</evidence>
<protein>
    <submittedName>
        <fullName evidence="11">Gamma-butyrobetaine hydroxylase subfamily</fullName>
    </submittedName>
</protein>
<dbReference type="InterPro" id="IPR022423">
    <property type="entry name" value="Neurohypophysial_hormone_CS"/>
</dbReference>
<evidence type="ECO:0000256" key="1">
    <source>
        <dbReference type="ARBA" id="ARBA00001954"/>
    </source>
</evidence>
<dbReference type="InterPro" id="IPR042098">
    <property type="entry name" value="TauD-like_sf"/>
</dbReference>
<dbReference type="GO" id="GO:0016706">
    <property type="term" value="F:2-oxoglutarate-dependent dioxygenase activity"/>
    <property type="evidence" value="ECO:0007669"/>
    <property type="project" value="UniProtKB-ARBA"/>
</dbReference>
<dbReference type="EMBL" id="CAHR02000005">
    <property type="protein sequence ID" value="CCG80709.1"/>
    <property type="molecule type" value="Genomic_DNA"/>
</dbReference>
<dbReference type="GO" id="GO:0005576">
    <property type="term" value="C:extracellular region"/>
    <property type="evidence" value="ECO:0007669"/>
    <property type="project" value="InterPro"/>
</dbReference>
<evidence type="ECO:0000259" key="9">
    <source>
        <dbReference type="Pfam" id="PF02668"/>
    </source>
</evidence>
<evidence type="ECO:0000256" key="6">
    <source>
        <dbReference type="ARBA" id="ARBA00023002"/>
    </source>
</evidence>
<evidence type="ECO:0000256" key="8">
    <source>
        <dbReference type="ARBA" id="ARBA00023157"/>
    </source>
</evidence>
<evidence type="ECO:0000256" key="7">
    <source>
        <dbReference type="ARBA" id="ARBA00023004"/>
    </source>
</evidence>
<evidence type="ECO:0000259" key="10">
    <source>
        <dbReference type="Pfam" id="PF06155"/>
    </source>
</evidence>
<evidence type="ECO:0000313" key="11">
    <source>
        <dbReference type="EMBL" id="CCG80709.1"/>
    </source>
</evidence>
<comment type="similarity">
    <text evidence="3">Belongs to the gamma-BBH/TMLD family.</text>
</comment>
<dbReference type="InterPro" id="IPR010376">
    <property type="entry name" value="GBBH-like_N"/>
</dbReference>
<dbReference type="Gene3D" id="3.60.130.10">
    <property type="entry name" value="Clavaminate synthase-like"/>
    <property type="match status" value="1"/>
</dbReference>
<dbReference type="Proteomes" id="UP000013776">
    <property type="component" value="Unassembled WGS sequence"/>
</dbReference>
<proteinExistence type="inferred from homology"/>
<keyword evidence="7" id="KW-0408">Iron</keyword>
<comment type="similarity">
    <text evidence="2">Belongs to the vasopressin/oxytocin family.</text>
</comment>
<dbReference type="AlphaFoldDB" id="R4X6H0"/>
<keyword evidence="8" id="KW-1015">Disulfide bond</keyword>
<dbReference type="OrthoDB" id="406634at2759"/>
<feature type="domain" description="Gamma-butyrobetaine hydroxylase-like N-terminal" evidence="10">
    <location>
        <begin position="8"/>
        <end position="61"/>
    </location>
</feature>
<dbReference type="SUPFAM" id="SSF51197">
    <property type="entry name" value="Clavaminate synthase-like"/>
    <property type="match status" value="1"/>
</dbReference>
<dbReference type="InterPro" id="IPR038492">
    <property type="entry name" value="GBBH-like_N_sf"/>
</dbReference>